<evidence type="ECO:0000313" key="1">
    <source>
        <dbReference type="EMBL" id="KAK9169901.1"/>
    </source>
</evidence>
<name>A0AAP0QBH3_9MAGN</name>
<reference evidence="1 2" key="1">
    <citation type="submission" date="2024-01" db="EMBL/GenBank/DDBJ databases">
        <title>Genome assemblies of Stephania.</title>
        <authorList>
            <person name="Yang L."/>
        </authorList>
    </citation>
    <scope>NUCLEOTIDE SEQUENCE [LARGE SCALE GENOMIC DNA]</scope>
    <source>
        <strain evidence="1">YNDBR</strain>
        <tissue evidence="1">Leaf</tissue>
    </source>
</reference>
<gene>
    <name evidence="1" type="ORF">Syun_002041</name>
</gene>
<comment type="caution">
    <text evidence="1">The sequence shown here is derived from an EMBL/GenBank/DDBJ whole genome shotgun (WGS) entry which is preliminary data.</text>
</comment>
<keyword evidence="2" id="KW-1185">Reference proteome</keyword>
<dbReference type="AlphaFoldDB" id="A0AAP0QBH3"/>
<evidence type="ECO:0000313" key="2">
    <source>
        <dbReference type="Proteomes" id="UP001420932"/>
    </source>
</evidence>
<dbReference type="Proteomes" id="UP001420932">
    <property type="component" value="Unassembled WGS sequence"/>
</dbReference>
<sequence>MGCSCISILIPTLGLGHQSTSFSNCRIPHITRGMGVRAFQAWARHTKCKIHGLRATSCLQMGSKARDRDESRQGWVH</sequence>
<proteinExistence type="predicted"/>
<protein>
    <submittedName>
        <fullName evidence="1">Uncharacterized protein</fullName>
    </submittedName>
</protein>
<accession>A0AAP0QBH3</accession>
<dbReference type="EMBL" id="JBBNAF010000001">
    <property type="protein sequence ID" value="KAK9169901.1"/>
    <property type="molecule type" value="Genomic_DNA"/>
</dbReference>
<organism evidence="1 2">
    <name type="scientific">Stephania yunnanensis</name>
    <dbReference type="NCBI Taxonomy" id="152371"/>
    <lineage>
        <taxon>Eukaryota</taxon>
        <taxon>Viridiplantae</taxon>
        <taxon>Streptophyta</taxon>
        <taxon>Embryophyta</taxon>
        <taxon>Tracheophyta</taxon>
        <taxon>Spermatophyta</taxon>
        <taxon>Magnoliopsida</taxon>
        <taxon>Ranunculales</taxon>
        <taxon>Menispermaceae</taxon>
        <taxon>Menispermoideae</taxon>
        <taxon>Cissampelideae</taxon>
        <taxon>Stephania</taxon>
    </lineage>
</organism>